<proteinExistence type="predicted"/>
<dbReference type="Proteomes" id="UP000887580">
    <property type="component" value="Unplaced"/>
</dbReference>
<evidence type="ECO:0000313" key="1">
    <source>
        <dbReference type="Proteomes" id="UP000887580"/>
    </source>
</evidence>
<protein>
    <submittedName>
        <fullName evidence="2">Uncharacterized protein</fullName>
    </submittedName>
</protein>
<sequence length="281" mass="32168">INIAVIIICVSVGYNNYPKLSRHNLYLESPYAGKQILAFSDKAQRIGCAINYCNVSERTENEFVYPGYYFKNVYCQLYLTQDLEFGDELYKISPSVNYIPPTQDVICPYYVDMTFEEREAIMEKINLARSKISQRTYQLENGNTALQSIQPLSPLVWSCEDELALRNEKGTYATMCPSGTITNAATEFEKIVITASVEPINSLELWKQMSDEFYVSNPNLNFLSQSTSYSTEYPAAIALSNQAESIACYRKQCWNLSTTFEIKYIHICRVKPSIQINDNLY</sequence>
<reference evidence="2" key="1">
    <citation type="submission" date="2022-11" db="UniProtKB">
        <authorList>
            <consortium name="WormBaseParasite"/>
        </authorList>
    </citation>
    <scope>IDENTIFICATION</scope>
</reference>
<evidence type="ECO:0000313" key="2">
    <source>
        <dbReference type="WBParaSite" id="PS1159_v2.g1721.t1"/>
    </source>
</evidence>
<organism evidence="1 2">
    <name type="scientific">Panagrolaimus sp. PS1159</name>
    <dbReference type="NCBI Taxonomy" id="55785"/>
    <lineage>
        <taxon>Eukaryota</taxon>
        <taxon>Metazoa</taxon>
        <taxon>Ecdysozoa</taxon>
        <taxon>Nematoda</taxon>
        <taxon>Chromadorea</taxon>
        <taxon>Rhabditida</taxon>
        <taxon>Tylenchina</taxon>
        <taxon>Panagrolaimomorpha</taxon>
        <taxon>Panagrolaimoidea</taxon>
        <taxon>Panagrolaimidae</taxon>
        <taxon>Panagrolaimus</taxon>
    </lineage>
</organism>
<accession>A0AC35FIC6</accession>
<name>A0AC35FIC6_9BILA</name>
<dbReference type="WBParaSite" id="PS1159_v2.g1721.t1">
    <property type="protein sequence ID" value="PS1159_v2.g1721.t1"/>
    <property type="gene ID" value="PS1159_v2.g1721"/>
</dbReference>